<dbReference type="InterPro" id="IPR036034">
    <property type="entry name" value="PDZ_sf"/>
</dbReference>
<dbReference type="SUPFAM" id="SSF50156">
    <property type="entry name" value="PDZ domain-like"/>
    <property type="match status" value="1"/>
</dbReference>
<feature type="compositionally biased region" description="Acidic residues" evidence="3">
    <location>
        <begin position="180"/>
        <end position="191"/>
    </location>
</feature>
<accession>A0A7J5BPM8</accession>
<dbReference type="Pfam" id="PF13180">
    <property type="entry name" value="PDZ_2"/>
    <property type="match status" value="1"/>
</dbReference>
<dbReference type="InterPro" id="IPR009003">
    <property type="entry name" value="Peptidase_S1_PA"/>
</dbReference>
<dbReference type="Proteomes" id="UP000467240">
    <property type="component" value="Unassembled WGS sequence"/>
</dbReference>
<dbReference type="GO" id="GO:0004252">
    <property type="term" value="F:serine-type endopeptidase activity"/>
    <property type="evidence" value="ECO:0007669"/>
    <property type="project" value="InterPro"/>
</dbReference>
<dbReference type="OrthoDB" id="9758917at2"/>
<keyword evidence="4" id="KW-0812">Transmembrane</keyword>
<dbReference type="GO" id="GO:0006508">
    <property type="term" value="P:proteolysis"/>
    <property type="evidence" value="ECO:0007669"/>
    <property type="project" value="UniProtKB-KW"/>
</dbReference>
<evidence type="ECO:0000256" key="2">
    <source>
        <dbReference type="ARBA" id="ARBA00022801"/>
    </source>
</evidence>
<dbReference type="Gene3D" id="2.40.10.120">
    <property type="match status" value="1"/>
</dbReference>
<feature type="region of interest" description="Disordered" evidence="3">
    <location>
        <begin position="342"/>
        <end position="361"/>
    </location>
</feature>
<dbReference type="RefSeq" id="WP_158041293.1">
    <property type="nucleotide sequence ID" value="NZ_JACCFV010000001.1"/>
</dbReference>
<dbReference type="PROSITE" id="PS50106">
    <property type="entry name" value="PDZ"/>
    <property type="match status" value="1"/>
</dbReference>
<evidence type="ECO:0000256" key="1">
    <source>
        <dbReference type="ARBA" id="ARBA00022670"/>
    </source>
</evidence>
<evidence type="ECO:0000313" key="6">
    <source>
        <dbReference type="EMBL" id="KAB1655091.1"/>
    </source>
</evidence>
<evidence type="ECO:0000256" key="4">
    <source>
        <dbReference type="SAM" id="Phobius"/>
    </source>
</evidence>
<feature type="transmembrane region" description="Helical" evidence="4">
    <location>
        <begin position="315"/>
        <end position="343"/>
    </location>
</feature>
<keyword evidence="7" id="KW-1185">Reference proteome</keyword>
<keyword evidence="2" id="KW-0378">Hydrolase</keyword>
<protein>
    <submittedName>
        <fullName evidence="6">PDZ domain-containing protein</fullName>
    </submittedName>
</protein>
<keyword evidence="1" id="KW-0645">Protease</keyword>
<dbReference type="Gene3D" id="2.30.42.10">
    <property type="match status" value="1"/>
</dbReference>
<proteinExistence type="predicted"/>
<feature type="compositionally biased region" description="Low complexity" evidence="3">
    <location>
        <begin position="197"/>
        <end position="216"/>
    </location>
</feature>
<dbReference type="InterPro" id="IPR001940">
    <property type="entry name" value="Peptidase_S1C"/>
</dbReference>
<gene>
    <name evidence="6" type="ORF">F8O01_12595</name>
</gene>
<name>A0A7J5BPM8_9MICO</name>
<dbReference type="InterPro" id="IPR051201">
    <property type="entry name" value="Chloro_Bact_Ser_Proteases"/>
</dbReference>
<feature type="region of interest" description="Disordered" evidence="3">
    <location>
        <begin position="66"/>
        <end position="305"/>
    </location>
</feature>
<dbReference type="PRINTS" id="PR00834">
    <property type="entry name" value="PROTEASES2C"/>
</dbReference>
<feature type="region of interest" description="Disordered" evidence="3">
    <location>
        <begin position="1"/>
        <end position="25"/>
    </location>
</feature>
<feature type="compositionally biased region" description="Basic and acidic residues" evidence="3">
    <location>
        <begin position="287"/>
        <end position="305"/>
    </location>
</feature>
<dbReference type="EMBL" id="WBJZ01000016">
    <property type="protein sequence ID" value="KAB1655091.1"/>
    <property type="molecule type" value="Genomic_DNA"/>
</dbReference>
<dbReference type="SMART" id="SM00228">
    <property type="entry name" value="PDZ"/>
    <property type="match status" value="1"/>
</dbReference>
<keyword evidence="4" id="KW-0472">Membrane</keyword>
<dbReference type="Pfam" id="PF13365">
    <property type="entry name" value="Trypsin_2"/>
    <property type="match status" value="1"/>
</dbReference>
<evidence type="ECO:0000256" key="3">
    <source>
        <dbReference type="SAM" id="MobiDB-lite"/>
    </source>
</evidence>
<feature type="compositionally biased region" description="Polar residues" evidence="3">
    <location>
        <begin position="346"/>
        <end position="356"/>
    </location>
</feature>
<evidence type="ECO:0000313" key="7">
    <source>
        <dbReference type="Proteomes" id="UP000467240"/>
    </source>
</evidence>
<reference evidence="6 7" key="1">
    <citation type="submission" date="2019-09" db="EMBL/GenBank/DDBJ databases">
        <title>Phylogeny of genus Pseudoclavibacter and closely related genus.</title>
        <authorList>
            <person name="Li Y."/>
        </authorList>
    </citation>
    <scope>NUCLEOTIDE SEQUENCE [LARGE SCALE GENOMIC DNA]</scope>
    <source>
        <strain evidence="6 7">DSM 23821</strain>
    </source>
</reference>
<keyword evidence="4" id="KW-1133">Transmembrane helix</keyword>
<evidence type="ECO:0000259" key="5">
    <source>
        <dbReference type="PROSITE" id="PS50106"/>
    </source>
</evidence>
<dbReference type="PANTHER" id="PTHR43343">
    <property type="entry name" value="PEPTIDASE S12"/>
    <property type="match status" value="1"/>
</dbReference>
<comment type="caution">
    <text evidence="6">The sequence shown here is derived from an EMBL/GenBank/DDBJ whole genome shotgun (WGS) entry which is preliminary data.</text>
</comment>
<sequence>MTADVSPPDRDDASGGRAEVSGAGSHVMARLARALADSRDGVVGERAGAAVVAARLAAARRTAAARAAGARVDASSGEVDTRPASAAGDVHADGVGNATVAGDDIGATGESNGTDDGADTGTSARGDGPAAVQVIEGGDERATTDASAALGDDGRDEDQAAGGGPTEERTDPEGPGLEVDGADTDVTDEDQRDVPEDPASSESASARSASSDDAAPAPAPAPDPEIAGGVTAGDGAWRRPSTSAGGTGRHVDRTSTAAVAREPDGRARSTVPVVAATDRSGGAPTRDGARTEGAQRRDHPANQVRARREVRLSPLAFVVLALVVALLGGVVGGVVTAAATGAFGPSSASPSQQPWESGTLDDDSAEIAAAVAAASPSVVSLRVVTPGRSEVGSGIVLGEQGRVLTNAHVVTLDGTVDDATITATTADGRVFHAWTVGIDVLADLAVVQLDGAAGLVPATFADSATLAVGQRVVALGSPLGLVGTATSGIVSTVHRSIDVASAAVPPSSDANADDQAAAERVHLAVFQTDADINPGNSGGPVVDAAGRVVGVSVAIATTTRDPDSGPAAEGSIGLGFAIPANIAVRIAEQLTQGQLPSHGALGATLRSADRLSTLDPWITGAYLEAVADQGAAQRGGLRAGDVVTGVDGVPVATAGDLLALVRSHAGGDEVEVAYVRDGETRRTTVTLDSSAD</sequence>
<organism evidence="6 7">
    <name type="scientific">Pseudoclavibacter chungangensis</name>
    <dbReference type="NCBI Taxonomy" id="587635"/>
    <lineage>
        <taxon>Bacteria</taxon>
        <taxon>Bacillati</taxon>
        <taxon>Actinomycetota</taxon>
        <taxon>Actinomycetes</taxon>
        <taxon>Micrococcales</taxon>
        <taxon>Microbacteriaceae</taxon>
        <taxon>Pseudoclavibacter</taxon>
    </lineage>
</organism>
<dbReference type="AlphaFoldDB" id="A0A7J5BPM8"/>
<feature type="domain" description="PDZ" evidence="5">
    <location>
        <begin position="597"/>
        <end position="651"/>
    </location>
</feature>
<dbReference type="PANTHER" id="PTHR43343:SF3">
    <property type="entry name" value="PROTEASE DO-LIKE 8, CHLOROPLASTIC"/>
    <property type="match status" value="1"/>
</dbReference>
<dbReference type="InterPro" id="IPR001478">
    <property type="entry name" value="PDZ"/>
</dbReference>
<dbReference type="SUPFAM" id="SSF50494">
    <property type="entry name" value="Trypsin-like serine proteases"/>
    <property type="match status" value="1"/>
</dbReference>